<dbReference type="Pfam" id="PF00908">
    <property type="entry name" value="dTDP_sugar_isom"/>
    <property type="match status" value="1"/>
</dbReference>
<dbReference type="GO" id="GO:0000271">
    <property type="term" value="P:polysaccharide biosynthetic process"/>
    <property type="evidence" value="ECO:0007669"/>
    <property type="project" value="TreeGrafter"/>
</dbReference>
<dbReference type="EMBL" id="MFGW01000121">
    <property type="protein sequence ID" value="OGF65046.1"/>
    <property type="molecule type" value="Genomic_DNA"/>
</dbReference>
<proteinExistence type="inferred from homology"/>
<dbReference type="EC" id="5.1.3.13" evidence="3"/>
<dbReference type="UniPathway" id="UPA00124"/>
<dbReference type="GO" id="GO:0008830">
    <property type="term" value="F:dTDP-4-dehydrorhamnose 3,5-epimerase activity"/>
    <property type="evidence" value="ECO:0007669"/>
    <property type="project" value="UniProtKB-UniRule"/>
</dbReference>
<feature type="active site" description="Proton acceptor" evidence="1">
    <location>
        <position position="62"/>
    </location>
</feature>
<dbReference type="SUPFAM" id="SSF51182">
    <property type="entry name" value="RmlC-like cupins"/>
    <property type="match status" value="1"/>
</dbReference>
<dbReference type="NCBIfam" id="TIGR01221">
    <property type="entry name" value="rmlC"/>
    <property type="match status" value="1"/>
</dbReference>
<dbReference type="Proteomes" id="UP000178943">
    <property type="component" value="Unassembled WGS sequence"/>
</dbReference>
<dbReference type="STRING" id="1817863.A2Y62_16590"/>
<comment type="subunit">
    <text evidence="3">Homodimer.</text>
</comment>
<dbReference type="GO" id="GO:0019305">
    <property type="term" value="P:dTDP-rhamnose biosynthetic process"/>
    <property type="evidence" value="ECO:0007669"/>
    <property type="project" value="UniProtKB-UniRule"/>
</dbReference>
<gene>
    <name evidence="4" type="ORF">A2Y62_16590</name>
</gene>
<evidence type="ECO:0000256" key="1">
    <source>
        <dbReference type="PIRSR" id="PIRSR600888-1"/>
    </source>
</evidence>
<dbReference type="PANTHER" id="PTHR21047:SF2">
    <property type="entry name" value="THYMIDINE DIPHOSPHO-4-KETO-RHAMNOSE 3,5-EPIMERASE"/>
    <property type="match status" value="1"/>
</dbReference>
<dbReference type="CDD" id="cd00438">
    <property type="entry name" value="cupin_RmlC"/>
    <property type="match status" value="1"/>
</dbReference>
<feature type="active site" description="Proton donor" evidence="1">
    <location>
        <position position="132"/>
    </location>
</feature>
<comment type="similarity">
    <text evidence="3">Belongs to the dTDP-4-dehydrorhamnose 3,5-epimerase family.</text>
</comment>
<name>A0A1F5VNR2_9BACT</name>
<comment type="pathway">
    <text evidence="3">Carbohydrate biosynthesis; dTDP-L-rhamnose biosynthesis.</text>
</comment>
<dbReference type="InterPro" id="IPR014710">
    <property type="entry name" value="RmlC-like_jellyroll"/>
</dbReference>
<sequence>MLIKERKLRGVYEIELMPYKDSRGYFMRTYSEEIFSNFGMHKKWIQENHSVSLKRGTIRGLHFQFPPYTETKLIRVVKGKIYDVFVDLRKDSPTFAQWDSIILSAANKKMIFIPRGFSHGFCTLTNNCEVIYKVDNSYYPEKEGSILWNDPDLGITWPTQNPIISEKDMRAKPLKEFIALFNGLET</sequence>
<reference evidence="4 5" key="1">
    <citation type="journal article" date="2016" name="Nat. Commun.">
        <title>Thousands of microbial genomes shed light on interconnected biogeochemical processes in an aquifer system.</title>
        <authorList>
            <person name="Anantharaman K."/>
            <person name="Brown C.T."/>
            <person name="Hug L.A."/>
            <person name="Sharon I."/>
            <person name="Castelle C.J."/>
            <person name="Probst A.J."/>
            <person name="Thomas B.C."/>
            <person name="Singh A."/>
            <person name="Wilkins M.J."/>
            <person name="Karaoz U."/>
            <person name="Brodie E.L."/>
            <person name="Williams K.H."/>
            <person name="Hubbard S.S."/>
            <person name="Banfield J.F."/>
        </authorList>
    </citation>
    <scope>NUCLEOTIDE SEQUENCE [LARGE SCALE GENOMIC DNA]</scope>
</reference>
<organism evidence="4 5">
    <name type="scientific">Candidatus Fischerbacteria bacterium RBG_13_37_8</name>
    <dbReference type="NCBI Taxonomy" id="1817863"/>
    <lineage>
        <taxon>Bacteria</taxon>
        <taxon>Candidatus Fischeribacteriota</taxon>
    </lineage>
</organism>
<dbReference type="AlphaFoldDB" id="A0A1F5VNR2"/>
<evidence type="ECO:0000313" key="5">
    <source>
        <dbReference type="Proteomes" id="UP000178943"/>
    </source>
</evidence>
<dbReference type="GO" id="GO:0005829">
    <property type="term" value="C:cytosol"/>
    <property type="evidence" value="ECO:0007669"/>
    <property type="project" value="TreeGrafter"/>
</dbReference>
<feature type="site" description="Participates in a stacking interaction with the thymidine ring of dTDP-4-oxo-6-deoxyglucose" evidence="2">
    <location>
        <position position="138"/>
    </location>
</feature>
<comment type="function">
    <text evidence="3">Catalyzes the epimerization of the C3' and C5'positions of dTDP-6-deoxy-D-xylo-4-hexulose, forming dTDP-6-deoxy-L-lyxo-4-hexulose.</text>
</comment>
<comment type="catalytic activity">
    <reaction evidence="3">
        <text>dTDP-4-dehydro-6-deoxy-alpha-D-glucose = dTDP-4-dehydro-beta-L-rhamnose</text>
        <dbReference type="Rhea" id="RHEA:16969"/>
        <dbReference type="ChEBI" id="CHEBI:57649"/>
        <dbReference type="ChEBI" id="CHEBI:62830"/>
        <dbReference type="EC" id="5.1.3.13"/>
    </reaction>
</comment>
<evidence type="ECO:0000256" key="2">
    <source>
        <dbReference type="PIRSR" id="PIRSR600888-3"/>
    </source>
</evidence>
<evidence type="ECO:0000313" key="4">
    <source>
        <dbReference type="EMBL" id="OGF65046.1"/>
    </source>
</evidence>
<keyword evidence="3" id="KW-0413">Isomerase</keyword>
<dbReference type="InterPro" id="IPR011051">
    <property type="entry name" value="RmlC_Cupin_sf"/>
</dbReference>
<evidence type="ECO:0000256" key="3">
    <source>
        <dbReference type="RuleBase" id="RU364069"/>
    </source>
</evidence>
<comment type="caution">
    <text evidence="4">The sequence shown here is derived from an EMBL/GenBank/DDBJ whole genome shotgun (WGS) entry which is preliminary data.</text>
</comment>
<protein>
    <recommendedName>
        <fullName evidence="3">dTDP-4-dehydrorhamnose 3,5-epimerase</fullName>
        <ecNumber evidence="3">5.1.3.13</ecNumber>
    </recommendedName>
    <alternativeName>
        <fullName evidence="3">Thymidine diphospho-4-keto-rhamnose 3,5-epimerase</fullName>
    </alternativeName>
</protein>
<dbReference type="Gene3D" id="2.60.120.10">
    <property type="entry name" value="Jelly Rolls"/>
    <property type="match status" value="1"/>
</dbReference>
<accession>A0A1F5VNR2</accession>
<dbReference type="PANTHER" id="PTHR21047">
    <property type="entry name" value="DTDP-6-DEOXY-D-GLUCOSE-3,5 EPIMERASE"/>
    <property type="match status" value="1"/>
</dbReference>
<dbReference type="InterPro" id="IPR000888">
    <property type="entry name" value="RmlC-like"/>
</dbReference>